<dbReference type="Gene3D" id="3.20.20.70">
    <property type="entry name" value="Aldolase class I"/>
    <property type="match status" value="1"/>
</dbReference>
<evidence type="ECO:0000256" key="2">
    <source>
        <dbReference type="ARBA" id="ARBA00004689"/>
    </source>
</evidence>
<dbReference type="NCBIfam" id="TIGR00973">
    <property type="entry name" value="leuA_bact"/>
    <property type="match status" value="1"/>
</dbReference>
<dbReference type="InterPro" id="IPR036230">
    <property type="entry name" value="LeuA_allosteric_dom_sf"/>
</dbReference>
<evidence type="ECO:0000256" key="5">
    <source>
        <dbReference type="ARBA" id="ARBA00022430"/>
    </source>
</evidence>
<dbReference type="SMART" id="SM00917">
    <property type="entry name" value="LeuA_dimer"/>
    <property type="match status" value="1"/>
</dbReference>
<dbReference type="FunFam" id="1.10.238.260:FF:000001">
    <property type="entry name" value="2-isopropylmalate synthase"/>
    <property type="match status" value="1"/>
</dbReference>
<accession>A0AAV1XT28</accession>
<evidence type="ECO:0000256" key="4">
    <source>
        <dbReference type="ARBA" id="ARBA00012973"/>
    </source>
</evidence>
<evidence type="ECO:0000256" key="11">
    <source>
        <dbReference type="SAM" id="MobiDB-lite"/>
    </source>
</evidence>
<evidence type="ECO:0000256" key="3">
    <source>
        <dbReference type="ARBA" id="ARBA00009396"/>
    </source>
</evidence>
<keyword evidence="8" id="KW-0479">Metal-binding</keyword>
<proteinExistence type="inferred from homology"/>
<dbReference type="CDD" id="cd07940">
    <property type="entry name" value="DRE_TIM_IPMS"/>
    <property type="match status" value="1"/>
</dbReference>
<keyword evidence="7 10" id="KW-0808">Transferase</keyword>
<dbReference type="InterPro" id="IPR005671">
    <property type="entry name" value="LeuA_bact_synth"/>
</dbReference>
<dbReference type="NCBIfam" id="NF002086">
    <property type="entry name" value="PRK00915.1-3"/>
    <property type="match status" value="1"/>
</dbReference>
<evidence type="ECO:0000313" key="13">
    <source>
        <dbReference type="EMBL" id="CAL0324697.1"/>
    </source>
</evidence>
<dbReference type="AlphaFoldDB" id="A0AAV1XT28"/>
<dbReference type="InterPro" id="IPR013709">
    <property type="entry name" value="2-isopropylmalate_synth_dimer"/>
</dbReference>
<sequence>MSCKTSFSSSPTQNGIHKRPQYIPNHIPDPNYVRILDTTLRDGEQSPGAAMTPEEKLDIARQLAKLGVDIIEAGFPCASNDDFIAVKMIAQEVGNDVDDDGYVPVICGVARCNEKDLVTAWEAVKYAKRPRLSTFIATSSIHMQYKLKKTKDEVLEIARNMVKFARSLGCNDVQFVPEDAARSEKEFLYQVIEEVIKAGATTVDIPDTVGITMPCEFRKLIADLKANTQGIENVIIATHCHNDLGVATANTLEGACAGARQLEVTINGIGERAGNASLEEVVMALKCRGDQVFGGLYTGINTKHISKTSKMVEEYTGMHLQPHKALVGANAFAHASGIHQDGMLKHKSTYEIISPQDIGLERSNGTVGIVLGKLSGRQALKKRLGELGYVLKDDEVESLFWRFKAMAEKIKSLSDADLIALVSNEVCHEKPIWKLDDLQVTCGTLGLSTTTVKLVNFDGSMHVACSVGTGPVDSTYKAVNLIVKEHVKLLEYSMNVVTEGIDTIATAHVLIGKEKNVNALTEETIHSTFSGTGAGVDIIVSSAEAYINALNKMISCKGQFIST</sequence>
<dbReference type="Gene3D" id="3.30.160.270">
    <property type="match status" value="1"/>
</dbReference>
<keyword evidence="9" id="KW-0100">Branched-chain amino acid biosynthesis</keyword>
<dbReference type="GO" id="GO:0009098">
    <property type="term" value="P:L-leucine biosynthetic process"/>
    <property type="evidence" value="ECO:0007669"/>
    <property type="project" value="UniProtKB-KW"/>
</dbReference>
<feature type="domain" description="Pyruvate carboxyltransferase" evidence="12">
    <location>
        <begin position="33"/>
        <end position="306"/>
    </location>
</feature>
<dbReference type="PROSITE" id="PS00816">
    <property type="entry name" value="AIPM_HOMOCIT_SYNTH_2"/>
    <property type="match status" value="1"/>
</dbReference>
<name>A0AAV1XT28_LUPLU</name>
<dbReference type="InterPro" id="IPR000891">
    <property type="entry name" value="PYR_CT"/>
</dbReference>
<evidence type="ECO:0000256" key="1">
    <source>
        <dbReference type="ARBA" id="ARBA00000064"/>
    </source>
</evidence>
<gene>
    <name evidence="13" type="ORF">LLUT_LOCUS25757</name>
</gene>
<evidence type="ECO:0000256" key="9">
    <source>
        <dbReference type="ARBA" id="ARBA00023304"/>
    </source>
</evidence>
<evidence type="ECO:0000256" key="7">
    <source>
        <dbReference type="ARBA" id="ARBA00022679"/>
    </source>
</evidence>
<dbReference type="Pfam" id="PF00682">
    <property type="entry name" value="HMGL-like"/>
    <property type="match status" value="1"/>
</dbReference>
<dbReference type="PROSITE" id="PS50991">
    <property type="entry name" value="PYR_CT"/>
    <property type="match status" value="1"/>
</dbReference>
<dbReference type="InterPro" id="IPR054691">
    <property type="entry name" value="LeuA/HCS_post-cat"/>
</dbReference>
<dbReference type="GO" id="GO:0010177">
    <property type="term" value="F:methylthioalkylmalate synthase activity"/>
    <property type="evidence" value="ECO:0007669"/>
    <property type="project" value="UniProtKB-ARBA"/>
</dbReference>
<keyword evidence="5" id="KW-0432">Leucine biosynthesis</keyword>
<dbReference type="Pfam" id="PF08502">
    <property type="entry name" value="LeuA_dimer"/>
    <property type="match status" value="1"/>
</dbReference>
<dbReference type="InterPro" id="IPR002034">
    <property type="entry name" value="AIPM/Hcit_synth_CS"/>
</dbReference>
<comment type="similarity">
    <text evidence="3">Belongs to the alpha-IPM synthase/homocitrate synthase family. LeuA type 1 subfamily.</text>
</comment>
<organism evidence="13 14">
    <name type="scientific">Lupinus luteus</name>
    <name type="common">European yellow lupine</name>
    <dbReference type="NCBI Taxonomy" id="3873"/>
    <lineage>
        <taxon>Eukaryota</taxon>
        <taxon>Viridiplantae</taxon>
        <taxon>Streptophyta</taxon>
        <taxon>Embryophyta</taxon>
        <taxon>Tracheophyta</taxon>
        <taxon>Spermatophyta</taxon>
        <taxon>Magnoliopsida</taxon>
        <taxon>eudicotyledons</taxon>
        <taxon>Gunneridae</taxon>
        <taxon>Pentapetalae</taxon>
        <taxon>rosids</taxon>
        <taxon>fabids</taxon>
        <taxon>Fabales</taxon>
        <taxon>Fabaceae</taxon>
        <taxon>Papilionoideae</taxon>
        <taxon>50 kb inversion clade</taxon>
        <taxon>genistoids sensu lato</taxon>
        <taxon>core genistoids</taxon>
        <taxon>Genisteae</taxon>
        <taxon>Lupinus</taxon>
    </lineage>
</organism>
<dbReference type="PANTHER" id="PTHR10277">
    <property type="entry name" value="HOMOCITRATE SYNTHASE-RELATED"/>
    <property type="match status" value="1"/>
</dbReference>
<comment type="catalytic activity">
    <reaction evidence="1">
        <text>3-methyl-2-oxobutanoate + acetyl-CoA + H2O = (2S)-2-isopropylmalate + CoA + H(+)</text>
        <dbReference type="Rhea" id="RHEA:21524"/>
        <dbReference type="ChEBI" id="CHEBI:1178"/>
        <dbReference type="ChEBI" id="CHEBI:11851"/>
        <dbReference type="ChEBI" id="CHEBI:15377"/>
        <dbReference type="ChEBI" id="CHEBI:15378"/>
        <dbReference type="ChEBI" id="CHEBI:57287"/>
        <dbReference type="ChEBI" id="CHEBI:57288"/>
        <dbReference type="EC" id="2.3.3.13"/>
    </reaction>
</comment>
<dbReference type="PROSITE" id="PS00815">
    <property type="entry name" value="AIPM_HOMOCIT_SYNTH_1"/>
    <property type="match status" value="1"/>
</dbReference>
<dbReference type="InterPro" id="IPR013785">
    <property type="entry name" value="Aldolase_TIM"/>
</dbReference>
<dbReference type="EMBL" id="CAXHTB010000018">
    <property type="protein sequence ID" value="CAL0324697.1"/>
    <property type="molecule type" value="Genomic_DNA"/>
</dbReference>
<evidence type="ECO:0000256" key="8">
    <source>
        <dbReference type="ARBA" id="ARBA00022723"/>
    </source>
</evidence>
<dbReference type="EC" id="2.3.3.13" evidence="4"/>
<dbReference type="GO" id="GO:0003852">
    <property type="term" value="F:2-isopropylmalate synthase activity"/>
    <property type="evidence" value="ECO:0007669"/>
    <property type="project" value="UniProtKB-EC"/>
</dbReference>
<feature type="compositionally biased region" description="Polar residues" evidence="11">
    <location>
        <begin position="1"/>
        <end position="15"/>
    </location>
</feature>
<dbReference type="SUPFAM" id="SSF110921">
    <property type="entry name" value="2-isopropylmalate synthase LeuA, allosteric (dimerisation) domain"/>
    <property type="match status" value="1"/>
</dbReference>
<protein>
    <recommendedName>
        <fullName evidence="4">2-isopropylmalate synthase</fullName>
        <ecNumber evidence="4">2.3.3.13</ecNumber>
    </recommendedName>
</protein>
<feature type="region of interest" description="Disordered" evidence="11">
    <location>
        <begin position="1"/>
        <end position="23"/>
    </location>
</feature>
<dbReference type="Pfam" id="PF22617">
    <property type="entry name" value="HCS_D2"/>
    <property type="match status" value="1"/>
</dbReference>
<dbReference type="GO" id="GO:0019761">
    <property type="term" value="P:glucosinolate biosynthetic process"/>
    <property type="evidence" value="ECO:0007669"/>
    <property type="project" value="UniProtKB-ARBA"/>
</dbReference>
<dbReference type="Gene3D" id="1.10.238.260">
    <property type="match status" value="1"/>
</dbReference>
<evidence type="ECO:0000256" key="10">
    <source>
        <dbReference type="RuleBase" id="RU003523"/>
    </source>
</evidence>
<dbReference type="InterPro" id="IPR050073">
    <property type="entry name" value="2-IPM_HCS-like"/>
</dbReference>
<evidence type="ECO:0000256" key="6">
    <source>
        <dbReference type="ARBA" id="ARBA00022605"/>
    </source>
</evidence>
<keyword evidence="6" id="KW-0028">Amino-acid biosynthesis</keyword>
<dbReference type="GO" id="GO:0046872">
    <property type="term" value="F:metal ion binding"/>
    <property type="evidence" value="ECO:0007669"/>
    <property type="project" value="UniProtKB-KW"/>
</dbReference>
<dbReference type="Proteomes" id="UP001497480">
    <property type="component" value="Unassembled WGS sequence"/>
</dbReference>
<comment type="caution">
    <text evidence="13">The sequence shown here is derived from an EMBL/GenBank/DDBJ whole genome shotgun (WGS) entry which is preliminary data.</text>
</comment>
<evidence type="ECO:0000313" key="14">
    <source>
        <dbReference type="Proteomes" id="UP001497480"/>
    </source>
</evidence>
<dbReference type="SUPFAM" id="SSF51569">
    <property type="entry name" value="Aldolase"/>
    <property type="match status" value="1"/>
</dbReference>
<evidence type="ECO:0000259" key="12">
    <source>
        <dbReference type="PROSITE" id="PS50991"/>
    </source>
</evidence>
<comment type="pathway">
    <text evidence="2">Amino-acid biosynthesis; L-leucine biosynthesis; L-leucine from 3-methyl-2-oxobutanoate: step 1/4.</text>
</comment>
<reference evidence="13 14" key="1">
    <citation type="submission" date="2024-03" db="EMBL/GenBank/DDBJ databases">
        <authorList>
            <person name="Martinez-Hernandez J."/>
        </authorList>
    </citation>
    <scope>NUCLEOTIDE SEQUENCE [LARGE SCALE GENOMIC DNA]</scope>
</reference>
<keyword evidence="14" id="KW-1185">Reference proteome</keyword>
<dbReference type="GO" id="GO:0009507">
    <property type="term" value="C:chloroplast"/>
    <property type="evidence" value="ECO:0007669"/>
    <property type="project" value="TreeGrafter"/>
</dbReference>
<dbReference type="PANTHER" id="PTHR10277:SF74">
    <property type="entry name" value="2-ISOPROPYLMALATE SYNTHASE-RELATED"/>
    <property type="match status" value="1"/>
</dbReference>
<dbReference type="FunFam" id="3.20.20.70:FF:000010">
    <property type="entry name" value="2-isopropylmalate synthase"/>
    <property type="match status" value="1"/>
</dbReference>